<dbReference type="EMBL" id="MLJW01000051">
    <property type="protein sequence ID" value="OIR05270.1"/>
    <property type="molecule type" value="Genomic_DNA"/>
</dbReference>
<dbReference type="InterPro" id="IPR036249">
    <property type="entry name" value="Thioredoxin-like_sf"/>
</dbReference>
<dbReference type="Gene3D" id="3.40.30.10">
    <property type="entry name" value="Glutaredoxin"/>
    <property type="match status" value="1"/>
</dbReference>
<dbReference type="SUPFAM" id="SSF52833">
    <property type="entry name" value="Thioredoxin-like"/>
    <property type="match status" value="1"/>
</dbReference>
<organism evidence="1">
    <name type="scientific">mine drainage metagenome</name>
    <dbReference type="NCBI Taxonomy" id="410659"/>
    <lineage>
        <taxon>unclassified sequences</taxon>
        <taxon>metagenomes</taxon>
        <taxon>ecological metagenomes</taxon>
    </lineage>
</organism>
<sequence length="243" mass="27909">MKTETIDTLHTPIVSRSEWLSARLELLKEERELTHLRDRLSQRRRELPRTRVDKAYVFETEGGKTTLADLFQGRSQLIVYHFMFGPGWEEGCKGCSFVSDTVDGMLPHLNARDVTYVAVSRAPLAEILPFKKRMGWQFPWVSSQGTSFNRDFGVTFSEEELSTDRLVYNYGTSPFPPMEEAPGLSVFLRDPEEGILHTYSTYSRGLDILINTYNYLDLTPKGRDEGGLEMPMSWLKHHDNYGA</sequence>
<proteinExistence type="predicted"/>
<dbReference type="Pfam" id="PF05988">
    <property type="entry name" value="DUF899"/>
    <property type="match status" value="1"/>
</dbReference>
<dbReference type="AlphaFoldDB" id="A0A1J5SZ41"/>
<name>A0A1J5SZ41_9ZZZZ</name>
<reference evidence="1" key="1">
    <citation type="submission" date="2016-10" db="EMBL/GenBank/DDBJ databases">
        <title>Sequence of Gallionella enrichment culture.</title>
        <authorList>
            <person name="Poehlein A."/>
            <person name="Muehling M."/>
            <person name="Daniel R."/>
        </authorList>
    </citation>
    <scope>NUCLEOTIDE SEQUENCE</scope>
</reference>
<dbReference type="InterPro" id="IPR010296">
    <property type="entry name" value="DUF899_thioredox"/>
</dbReference>
<accession>A0A1J5SZ41</accession>
<protein>
    <recommendedName>
        <fullName evidence="2">DUF899 domain-containing protein</fullName>
    </recommendedName>
</protein>
<comment type="caution">
    <text evidence="1">The sequence shown here is derived from an EMBL/GenBank/DDBJ whole genome shotgun (WGS) entry which is preliminary data.</text>
</comment>
<evidence type="ECO:0000313" key="1">
    <source>
        <dbReference type="EMBL" id="OIR05270.1"/>
    </source>
</evidence>
<gene>
    <name evidence="1" type="ORF">GALL_125820</name>
</gene>
<evidence type="ECO:0008006" key="2">
    <source>
        <dbReference type="Google" id="ProtNLM"/>
    </source>
</evidence>